<organism evidence="1 2">
    <name type="scientific">Scylla paramamosain</name>
    <name type="common">Mud crab</name>
    <dbReference type="NCBI Taxonomy" id="85552"/>
    <lineage>
        <taxon>Eukaryota</taxon>
        <taxon>Metazoa</taxon>
        <taxon>Ecdysozoa</taxon>
        <taxon>Arthropoda</taxon>
        <taxon>Crustacea</taxon>
        <taxon>Multicrustacea</taxon>
        <taxon>Malacostraca</taxon>
        <taxon>Eumalacostraca</taxon>
        <taxon>Eucarida</taxon>
        <taxon>Decapoda</taxon>
        <taxon>Pleocyemata</taxon>
        <taxon>Brachyura</taxon>
        <taxon>Eubrachyura</taxon>
        <taxon>Portunoidea</taxon>
        <taxon>Portunidae</taxon>
        <taxon>Portuninae</taxon>
        <taxon>Scylla</taxon>
    </lineage>
</organism>
<accession>A0AAW0UQC8</accession>
<gene>
    <name evidence="1" type="ORF">O3P69_000622</name>
</gene>
<name>A0AAW0UQC8_SCYPA</name>
<sequence>MELYGPGVEMVRACIWPPSSPIIDTRGQPNTLNIHKVPYHKRGRVAAHVACLCPASRDPSTCRRSWYAHHFLSCGSSMSESKEQPRWFPE</sequence>
<dbReference type="EMBL" id="JARAKH010000007">
    <property type="protein sequence ID" value="KAK8402328.1"/>
    <property type="molecule type" value="Genomic_DNA"/>
</dbReference>
<evidence type="ECO:0000313" key="2">
    <source>
        <dbReference type="Proteomes" id="UP001487740"/>
    </source>
</evidence>
<evidence type="ECO:0000313" key="1">
    <source>
        <dbReference type="EMBL" id="KAK8402328.1"/>
    </source>
</evidence>
<dbReference type="AlphaFoldDB" id="A0AAW0UQC8"/>
<reference evidence="1 2" key="1">
    <citation type="submission" date="2023-03" db="EMBL/GenBank/DDBJ databases">
        <title>High-quality genome of Scylla paramamosain provides insights in environmental adaptation.</title>
        <authorList>
            <person name="Zhang L."/>
        </authorList>
    </citation>
    <scope>NUCLEOTIDE SEQUENCE [LARGE SCALE GENOMIC DNA]</scope>
    <source>
        <strain evidence="1">LZ_2023a</strain>
        <tissue evidence="1">Muscle</tissue>
    </source>
</reference>
<proteinExistence type="predicted"/>
<keyword evidence="2" id="KW-1185">Reference proteome</keyword>
<protein>
    <submittedName>
        <fullName evidence="1">Uncharacterized protein</fullName>
    </submittedName>
</protein>
<dbReference type="Proteomes" id="UP001487740">
    <property type="component" value="Unassembled WGS sequence"/>
</dbReference>
<comment type="caution">
    <text evidence="1">The sequence shown here is derived from an EMBL/GenBank/DDBJ whole genome shotgun (WGS) entry which is preliminary data.</text>
</comment>